<protein>
    <submittedName>
        <fullName evidence="2">Amidohydrolase family protein</fullName>
    </submittedName>
</protein>
<dbReference type="Gene3D" id="2.30.40.10">
    <property type="entry name" value="Urease, subunit C, domain 1"/>
    <property type="match status" value="2"/>
</dbReference>
<dbReference type="Proteomes" id="UP000831786">
    <property type="component" value="Chromosome"/>
</dbReference>
<gene>
    <name evidence="2" type="ORF">MUN78_09760</name>
</gene>
<dbReference type="SUPFAM" id="SSF51556">
    <property type="entry name" value="Metallo-dependent hydrolases"/>
    <property type="match status" value="1"/>
</dbReference>
<dbReference type="InterPro" id="IPR013108">
    <property type="entry name" value="Amidohydro_3"/>
</dbReference>
<proteinExistence type="predicted"/>
<dbReference type="SUPFAM" id="SSF51338">
    <property type="entry name" value="Composite domain of metallo-dependent hydrolases"/>
    <property type="match status" value="1"/>
</dbReference>
<accession>A0ABY4FH48</accession>
<dbReference type="PANTHER" id="PTHR22642:SF2">
    <property type="entry name" value="PROTEIN LONG AFTER FAR-RED 3"/>
    <property type="match status" value="1"/>
</dbReference>
<evidence type="ECO:0000259" key="1">
    <source>
        <dbReference type="Pfam" id="PF07969"/>
    </source>
</evidence>
<dbReference type="InterPro" id="IPR011059">
    <property type="entry name" value="Metal-dep_hydrolase_composite"/>
</dbReference>
<evidence type="ECO:0000313" key="3">
    <source>
        <dbReference type="Proteomes" id="UP000831786"/>
    </source>
</evidence>
<keyword evidence="3" id="KW-1185">Reference proteome</keyword>
<dbReference type="Gene3D" id="3.20.20.140">
    <property type="entry name" value="Metal-dependent hydrolases"/>
    <property type="match status" value="1"/>
</dbReference>
<dbReference type="Pfam" id="PF07969">
    <property type="entry name" value="Amidohydro_3"/>
    <property type="match status" value="1"/>
</dbReference>
<feature type="domain" description="Amidohydrolase 3" evidence="1">
    <location>
        <begin position="117"/>
        <end position="472"/>
    </location>
</feature>
<dbReference type="EMBL" id="CP095045">
    <property type="protein sequence ID" value="UOQ55990.1"/>
    <property type="molecule type" value="Genomic_DNA"/>
</dbReference>
<evidence type="ECO:0000313" key="2">
    <source>
        <dbReference type="EMBL" id="UOQ55990.1"/>
    </source>
</evidence>
<dbReference type="RefSeq" id="WP_244726108.1">
    <property type="nucleotide sequence ID" value="NZ_CP095045.1"/>
</dbReference>
<organism evidence="2 3">
    <name type="scientific">Leucobacter allii</name>
    <dbReference type="NCBI Taxonomy" id="2932247"/>
    <lineage>
        <taxon>Bacteria</taxon>
        <taxon>Bacillati</taxon>
        <taxon>Actinomycetota</taxon>
        <taxon>Actinomycetes</taxon>
        <taxon>Micrococcales</taxon>
        <taxon>Microbacteriaceae</taxon>
        <taxon>Leucobacter</taxon>
    </lineage>
</organism>
<reference evidence="2 3" key="1">
    <citation type="submission" date="2022-04" db="EMBL/GenBank/DDBJ databases">
        <title>Leucobacter sp. isolated from rhizosphere of garlic.</title>
        <authorList>
            <person name="Won M."/>
            <person name="Lee C.-M."/>
            <person name="Woen H.-Y."/>
            <person name="Kwon S.-W."/>
        </authorList>
    </citation>
    <scope>NUCLEOTIDE SEQUENCE [LARGE SCALE GENOMIC DNA]</scope>
    <source>
        <strain evidence="2 3">H21R-40</strain>
    </source>
</reference>
<dbReference type="InterPro" id="IPR032466">
    <property type="entry name" value="Metal_Hydrolase"/>
</dbReference>
<name>A0ABY4FH48_9MICO</name>
<dbReference type="PANTHER" id="PTHR22642">
    <property type="entry name" value="IMIDAZOLONEPROPIONASE"/>
    <property type="match status" value="1"/>
</dbReference>
<sequence length="476" mass="49467">MRWSEQDAPSERGEGDEGGAAADLVLRGGVVRALDAAGSRAEALAVRGGRIAAVGDDATVSALIGAGTRVVELAGRAVLPGINDSHLHASWLGARWPRTVFGEADPGAAPQDPLVSNRAKRREAILRAGRLLAQLGITSYTEPGIGPGEDDGDTGCFHSEAIGIYRELADRGELLQRVTLLELHGILDGPSDVETVLAGIRSRAAAAPEADPAWFAIPGVKIFGDLIPLTRQAWTARSYDDGGHGDLLVRGDTLEQRAERLAEMLRAAHAAGLQVGLHATGDRTIGLALDAFAAAAAEPGAPSVRELGHVLIHGDLATPEQLRRMGDLGVWLNAQPGIAARTGEWLASRMGEAVAAEAWDYGAALDAGVLVLSSDAPVLDFDWRRGVADADARVLASGGADAGDADARLLALLRAYTAVPAEQDRAAAWKGTIEPGKVADLVVLGRDPFAVGAAGLPEVPVELTVLDGRVVFERAG</sequence>